<evidence type="ECO:0000313" key="4">
    <source>
        <dbReference type="Proteomes" id="UP000322165"/>
    </source>
</evidence>
<dbReference type="SMART" id="SM00869">
    <property type="entry name" value="Autotransporter"/>
    <property type="match status" value="1"/>
</dbReference>
<dbReference type="Proteomes" id="UP000322165">
    <property type="component" value="Unassembled WGS sequence"/>
</dbReference>
<dbReference type="SUPFAM" id="SSF103515">
    <property type="entry name" value="Autotransporter"/>
    <property type="match status" value="1"/>
</dbReference>
<proteinExistence type="predicted"/>
<comment type="caution">
    <text evidence="3">The sequence shown here is derived from an EMBL/GenBank/DDBJ whole genome shotgun (WGS) entry which is preliminary data.</text>
</comment>
<dbReference type="EMBL" id="VUOD01000001">
    <property type="protein sequence ID" value="KAA2286292.1"/>
    <property type="molecule type" value="Genomic_DNA"/>
</dbReference>
<dbReference type="InterPro" id="IPR005546">
    <property type="entry name" value="Autotransporte_beta"/>
</dbReference>
<dbReference type="Gene3D" id="2.40.128.130">
    <property type="entry name" value="Autotransporter beta-domain"/>
    <property type="match status" value="1"/>
</dbReference>
<reference evidence="3 4" key="2">
    <citation type="submission" date="2019-09" db="EMBL/GenBank/DDBJ databases">
        <authorList>
            <person name="Mazur A."/>
        </authorList>
    </citation>
    <scope>NUCLEOTIDE SEQUENCE [LARGE SCALE GENOMIC DNA]</scope>
    <source>
        <strain evidence="3 4">3729k</strain>
    </source>
</reference>
<protein>
    <submittedName>
        <fullName evidence="3">Autotransporter outer membrane beta-barrel domain-containing protein</fullName>
    </submittedName>
</protein>
<reference evidence="3 4" key="1">
    <citation type="submission" date="2019-09" db="EMBL/GenBank/DDBJ databases">
        <title>Arenimonas chukotkensis sp. nov., a bacterium isolated from Chukotka hot spring, Arctic region, Russia.</title>
        <authorList>
            <person name="Zayulina K.S."/>
            <person name="Prokofeva M.I."/>
            <person name="Elcheninov A.G."/>
            <person name="Novikov A."/>
            <person name="Kochetkova T.V."/>
            <person name="Kublanov I.V."/>
        </authorList>
    </citation>
    <scope>NUCLEOTIDE SEQUENCE [LARGE SCALE GENOMIC DNA]</scope>
    <source>
        <strain evidence="3 4">3729k</strain>
    </source>
</reference>
<sequence>MPSRAWAASGRDRAATRTARRIGPPEQGCGESRSLTAPPFAGIRRRDRLPAGDKGGESMRALLIACGLLAAFAPAVRAQSPDEALAGLWNTLCLGAAPGSDLAARCEEIATGGPGSRDASAAGNFLGEIPGQGRAATRDGAPEEAELRTELAPGWSLFASADLGRLKRRDGINEAPFDGDTWALSAGVDWAPGRNWQVGLLLHHASEDLDFIGSAGRTEARYTGAMLLAGWAATDALAVDAYAGRLDGDYELRRAIDYTLLSGVSVQALAEASTGADRRLAGLGLTWSRPAAAWEWQLSAGLDWQRTDIDAYAETGGAGLALVVPGRSITSRRGRLDLGLARNVSTGWGVFRPIARLGWRHEFANPARPLSVRFAGDATGTPVTFDTDDADDDWGEVGLAALFVLSGGHSAFVEYRQRLDHDFLQERMLAMGWRVELP</sequence>
<organism evidence="3 4">
    <name type="scientific">Arenimonas fontis</name>
    <dbReference type="NCBI Taxonomy" id="2608255"/>
    <lineage>
        <taxon>Bacteria</taxon>
        <taxon>Pseudomonadati</taxon>
        <taxon>Pseudomonadota</taxon>
        <taxon>Gammaproteobacteria</taxon>
        <taxon>Lysobacterales</taxon>
        <taxon>Lysobacteraceae</taxon>
        <taxon>Arenimonas</taxon>
    </lineage>
</organism>
<keyword evidence="4" id="KW-1185">Reference proteome</keyword>
<feature type="domain" description="Autotransporter" evidence="2">
    <location>
        <begin position="150"/>
        <end position="437"/>
    </location>
</feature>
<dbReference type="InterPro" id="IPR036709">
    <property type="entry name" value="Autotransporte_beta_dom_sf"/>
</dbReference>
<evidence type="ECO:0000313" key="3">
    <source>
        <dbReference type="EMBL" id="KAA2286292.1"/>
    </source>
</evidence>
<dbReference type="Pfam" id="PF03797">
    <property type="entry name" value="Autotransporter"/>
    <property type="match status" value="1"/>
</dbReference>
<evidence type="ECO:0000259" key="2">
    <source>
        <dbReference type="PROSITE" id="PS51208"/>
    </source>
</evidence>
<evidence type="ECO:0000256" key="1">
    <source>
        <dbReference type="SAM" id="MobiDB-lite"/>
    </source>
</evidence>
<accession>A0A5B2ZGY4</accession>
<dbReference type="PROSITE" id="PS51208">
    <property type="entry name" value="AUTOTRANSPORTER"/>
    <property type="match status" value="1"/>
</dbReference>
<dbReference type="AlphaFoldDB" id="A0A5B2ZGY4"/>
<gene>
    <name evidence="3" type="ORF">F0415_01995</name>
</gene>
<feature type="region of interest" description="Disordered" evidence="1">
    <location>
        <begin position="1"/>
        <end position="54"/>
    </location>
</feature>
<name>A0A5B2ZGY4_9GAMM</name>